<dbReference type="SMART" id="SM00729">
    <property type="entry name" value="Elp3"/>
    <property type="match status" value="1"/>
</dbReference>
<dbReference type="GO" id="GO:0046872">
    <property type="term" value="F:metal ion binding"/>
    <property type="evidence" value="ECO:0007669"/>
    <property type="project" value="UniProtKB-UniRule"/>
</dbReference>
<name>E3IXS7_PSEI1</name>
<comment type="subcellular location">
    <subcellularLocation>
        <location evidence="9">Cytoplasm</location>
    </subcellularLocation>
</comment>
<evidence type="ECO:0000256" key="4">
    <source>
        <dbReference type="ARBA" id="ARBA00022691"/>
    </source>
</evidence>
<dbReference type="InterPro" id="IPR004559">
    <property type="entry name" value="HemW-like"/>
</dbReference>
<dbReference type="PROSITE" id="PS51918">
    <property type="entry name" value="RADICAL_SAM"/>
    <property type="match status" value="1"/>
</dbReference>
<dbReference type="GO" id="GO:0051539">
    <property type="term" value="F:4 iron, 4 sulfur cluster binding"/>
    <property type="evidence" value="ECO:0007669"/>
    <property type="project" value="UniProtKB-UniRule"/>
</dbReference>
<feature type="domain" description="Radical SAM core" evidence="10">
    <location>
        <begin position="54"/>
        <end position="299"/>
    </location>
</feature>
<organism evidence="11 12">
    <name type="scientific">Pseudofrankia inefficax (strain DSM 45817 / CECT 9037 / DDB 130130 / EuI1c)</name>
    <name type="common">Frankia inefficax</name>
    <dbReference type="NCBI Taxonomy" id="298654"/>
    <lineage>
        <taxon>Bacteria</taxon>
        <taxon>Bacillati</taxon>
        <taxon>Actinomycetota</taxon>
        <taxon>Actinomycetes</taxon>
        <taxon>Frankiales</taxon>
        <taxon>Frankiaceae</taxon>
        <taxon>Pseudofrankia</taxon>
    </lineage>
</organism>
<evidence type="ECO:0000256" key="1">
    <source>
        <dbReference type="ARBA" id="ARBA00006100"/>
    </source>
</evidence>
<keyword evidence="8 9" id="KW-0143">Chaperone</keyword>
<evidence type="ECO:0000256" key="7">
    <source>
        <dbReference type="ARBA" id="ARBA00023014"/>
    </source>
</evidence>
<dbReference type="eggNOG" id="COG0635">
    <property type="taxonomic scope" value="Bacteria"/>
</dbReference>
<dbReference type="KEGG" id="fri:FraEuI1c_2197"/>
<dbReference type="CDD" id="cd01335">
    <property type="entry name" value="Radical_SAM"/>
    <property type="match status" value="1"/>
</dbReference>
<keyword evidence="9" id="KW-0963">Cytoplasm</keyword>
<dbReference type="Pfam" id="PF04055">
    <property type="entry name" value="Radical_SAM"/>
    <property type="match status" value="1"/>
</dbReference>
<evidence type="ECO:0000256" key="5">
    <source>
        <dbReference type="ARBA" id="ARBA00022723"/>
    </source>
</evidence>
<keyword evidence="4 9" id="KW-0949">S-adenosyl-L-methionine</keyword>
<dbReference type="InParanoid" id="E3IXS7"/>
<dbReference type="InterPro" id="IPR013785">
    <property type="entry name" value="Aldolase_TIM"/>
</dbReference>
<comment type="similarity">
    <text evidence="1">Belongs to the anaerobic coproporphyrinogen-III oxidase family. HemW subfamily.</text>
</comment>
<sequence length="438" mass="46883">MVRASSPLVVARSAELCVVVSVRDGRTLEYMSPKPPEGEAPPPDGGLPAAALVELPQRAFGIYIHVPYCATRCGYCDFNTYTAAELGGGASAASFATTAIAELALAARVLGDGTPPVDTVFFGGGTPTLLPPADLGALLAAVDDTFGLRPGAEVTTEANPESVDAVALEQLRAAGFTRISFGMQSARPHVLATLDRRHTPGRLPDVVCWARKAGFEQVSVDLIYGAPGESDRDWAASLAAAIELAPDHVSAYALTVEDGTRLFRRVRRGELLEPDDDLLADRYVQADEMLAAAGLTNYEVSNWASGRDAWCRHNLGYWRGDTWWGVGPGAHSHVGGARWWNVRHPTEYTERLRSGRSPAQARELVDTDARYVERVMLAVRMSDGLPAAELTEAGRSSLAELAATGLLDRAALADGRIKLTRDGRLLTDTVVRALLPDL</sequence>
<dbReference type="AlphaFoldDB" id="E3IXS7"/>
<reference evidence="11 12" key="1">
    <citation type="submission" date="2010-10" db="EMBL/GenBank/DDBJ databases">
        <title>Complete sequence of Frankia sp. EuI1c.</title>
        <authorList>
            <consortium name="US DOE Joint Genome Institute"/>
            <person name="Lucas S."/>
            <person name="Copeland A."/>
            <person name="Lapidus A."/>
            <person name="Cheng J.-F."/>
            <person name="Bruce D."/>
            <person name="Goodwin L."/>
            <person name="Pitluck S."/>
            <person name="Chertkov O."/>
            <person name="Detter J.C."/>
            <person name="Han C."/>
            <person name="Tapia R."/>
            <person name="Land M."/>
            <person name="Hauser L."/>
            <person name="Jeffries C."/>
            <person name="Kyrpides N."/>
            <person name="Ivanova N."/>
            <person name="Mikhailova N."/>
            <person name="Beauchemin N."/>
            <person name="Sen A."/>
            <person name="Sur S.A."/>
            <person name="Gtari M."/>
            <person name="Wall L."/>
            <person name="Tisa L."/>
            <person name="Woyke T."/>
        </authorList>
    </citation>
    <scope>NUCLEOTIDE SEQUENCE [LARGE SCALE GENOMIC DNA]</scope>
    <source>
        <strain evidence="12">DSM 45817 / CECT 9037 / EuI1c</strain>
    </source>
</reference>
<dbReference type="EMBL" id="CP002299">
    <property type="protein sequence ID" value="ADP80236.1"/>
    <property type="molecule type" value="Genomic_DNA"/>
</dbReference>
<dbReference type="GO" id="GO:0004109">
    <property type="term" value="F:coproporphyrinogen oxidase activity"/>
    <property type="evidence" value="ECO:0007669"/>
    <property type="project" value="InterPro"/>
</dbReference>
<evidence type="ECO:0000256" key="9">
    <source>
        <dbReference type="RuleBase" id="RU364116"/>
    </source>
</evidence>
<dbReference type="SUPFAM" id="SSF102114">
    <property type="entry name" value="Radical SAM enzymes"/>
    <property type="match status" value="1"/>
</dbReference>
<keyword evidence="5 9" id="KW-0479">Metal-binding</keyword>
<keyword evidence="6 9" id="KW-0408">Iron</keyword>
<dbReference type="FunCoup" id="E3IXS7">
    <property type="interactions" value="231"/>
</dbReference>
<evidence type="ECO:0000256" key="3">
    <source>
        <dbReference type="ARBA" id="ARBA00022617"/>
    </source>
</evidence>
<evidence type="ECO:0000313" key="11">
    <source>
        <dbReference type="EMBL" id="ADP80236.1"/>
    </source>
</evidence>
<evidence type="ECO:0000256" key="2">
    <source>
        <dbReference type="ARBA" id="ARBA00017228"/>
    </source>
</evidence>
<evidence type="ECO:0000256" key="6">
    <source>
        <dbReference type="ARBA" id="ARBA00023004"/>
    </source>
</evidence>
<dbReference type="InterPro" id="IPR034505">
    <property type="entry name" value="Coproporphyrinogen-III_oxidase"/>
</dbReference>
<dbReference type="SFLD" id="SFLDF00562">
    <property type="entry name" value="HemN-like__clustered_with_heat"/>
    <property type="match status" value="1"/>
</dbReference>
<dbReference type="GO" id="GO:0006779">
    <property type="term" value="P:porphyrin-containing compound biosynthetic process"/>
    <property type="evidence" value="ECO:0007669"/>
    <property type="project" value="InterPro"/>
</dbReference>
<evidence type="ECO:0000259" key="10">
    <source>
        <dbReference type="PROSITE" id="PS51918"/>
    </source>
</evidence>
<dbReference type="InterPro" id="IPR058240">
    <property type="entry name" value="rSAM_sf"/>
</dbReference>
<keyword evidence="7 9" id="KW-0411">Iron-sulfur</keyword>
<dbReference type="SFLD" id="SFLDS00029">
    <property type="entry name" value="Radical_SAM"/>
    <property type="match status" value="1"/>
</dbReference>
<dbReference type="NCBIfam" id="TIGR00539">
    <property type="entry name" value="hemN_rel"/>
    <property type="match status" value="1"/>
</dbReference>
<keyword evidence="9" id="KW-0004">4Fe-4S</keyword>
<dbReference type="GO" id="GO:0005737">
    <property type="term" value="C:cytoplasm"/>
    <property type="evidence" value="ECO:0007669"/>
    <property type="project" value="UniProtKB-SubCell"/>
</dbReference>
<protein>
    <recommendedName>
        <fullName evidence="2 9">Heme chaperone HemW</fullName>
    </recommendedName>
</protein>
<dbReference type="PANTHER" id="PTHR13932:SF5">
    <property type="entry name" value="RADICAL S-ADENOSYL METHIONINE DOMAIN-CONTAINING PROTEIN 1, MITOCHONDRIAL"/>
    <property type="match status" value="1"/>
</dbReference>
<evidence type="ECO:0000313" key="12">
    <source>
        <dbReference type="Proteomes" id="UP000002484"/>
    </source>
</evidence>
<dbReference type="Pfam" id="PF06969">
    <property type="entry name" value="HemN_C"/>
    <property type="match status" value="1"/>
</dbReference>
<dbReference type="InterPro" id="IPR007197">
    <property type="entry name" value="rSAM"/>
</dbReference>
<dbReference type="SFLD" id="SFLDF00288">
    <property type="entry name" value="HemN-like__clustered_with_nucl"/>
    <property type="match status" value="1"/>
</dbReference>
<dbReference type="HOGENOM" id="CLU_027579_1_0_11"/>
<keyword evidence="12" id="KW-1185">Reference proteome</keyword>
<dbReference type="Gene3D" id="3.20.20.70">
    <property type="entry name" value="Aldolase class I"/>
    <property type="match status" value="1"/>
</dbReference>
<accession>E3IXS7</accession>
<gene>
    <name evidence="11" type="ordered locus">FraEuI1c_2197</name>
</gene>
<comment type="function">
    <text evidence="9">Probably acts as a heme chaperone, transferring heme to an unknown acceptor. Binds one molecule of heme per monomer, possibly covalently. Binds 1 [4Fe-4S] cluster. The cluster is coordinated with 3 cysteines and an exchangeable S-adenosyl-L-methionine.</text>
</comment>
<keyword evidence="3 9" id="KW-0349">Heme</keyword>
<dbReference type="STRING" id="298654.FraEuI1c_2197"/>
<proteinExistence type="inferred from homology"/>
<dbReference type="InterPro" id="IPR006638">
    <property type="entry name" value="Elp3/MiaA/NifB-like_rSAM"/>
</dbReference>
<dbReference type="SFLD" id="SFLDG01065">
    <property type="entry name" value="anaerobic_coproporphyrinogen-I"/>
    <property type="match status" value="1"/>
</dbReference>
<evidence type="ECO:0000256" key="8">
    <source>
        <dbReference type="ARBA" id="ARBA00023186"/>
    </source>
</evidence>
<dbReference type="Proteomes" id="UP000002484">
    <property type="component" value="Chromosome"/>
</dbReference>
<dbReference type="InterPro" id="IPR010723">
    <property type="entry name" value="HemN_C"/>
</dbReference>
<dbReference type="PANTHER" id="PTHR13932">
    <property type="entry name" value="COPROPORPHYRINIGEN III OXIDASE"/>
    <property type="match status" value="1"/>
</dbReference>